<dbReference type="PROSITE" id="PS51041">
    <property type="entry name" value="EMI"/>
    <property type="match status" value="1"/>
</dbReference>
<dbReference type="OrthoDB" id="192253at2759"/>
<protein>
    <recommendedName>
        <fullName evidence="3">EMI domain-containing protein</fullName>
    </recommendedName>
</protein>
<reference evidence="4" key="1">
    <citation type="submission" date="2020-08" db="EMBL/GenBank/DDBJ databases">
        <title>Multicomponent nature underlies the extraordinary mechanical properties of spider dragline silk.</title>
        <authorList>
            <person name="Kono N."/>
            <person name="Nakamura H."/>
            <person name="Mori M."/>
            <person name="Yoshida Y."/>
            <person name="Ohtoshi R."/>
            <person name="Malay A.D."/>
            <person name="Moran D.A.P."/>
            <person name="Tomita M."/>
            <person name="Numata K."/>
            <person name="Arakawa K."/>
        </authorList>
    </citation>
    <scope>NUCLEOTIDE SEQUENCE</scope>
</reference>
<keyword evidence="2" id="KW-1015">Disulfide bond</keyword>
<feature type="domain" description="EMI" evidence="3">
    <location>
        <begin position="11"/>
        <end position="86"/>
    </location>
</feature>
<comment type="caution">
    <text evidence="4">The sequence shown here is derived from an EMBL/GenBank/DDBJ whole genome shotgun (WGS) entry which is preliminary data.</text>
</comment>
<proteinExistence type="predicted"/>
<evidence type="ECO:0000313" key="5">
    <source>
        <dbReference type="Proteomes" id="UP000886998"/>
    </source>
</evidence>
<dbReference type="EMBL" id="BMAV01016237">
    <property type="protein sequence ID" value="GFY66770.1"/>
    <property type="molecule type" value="Genomic_DNA"/>
</dbReference>
<accession>A0A8X7CIE7</accession>
<keyword evidence="5" id="KW-1185">Reference proteome</keyword>
<dbReference type="AlphaFoldDB" id="A0A8X7CIE7"/>
<gene>
    <name evidence="4" type="ORF">TNIN_376121</name>
</gene>
<keyword evidence="1" id="KW-0732">Signal</keyword>
<name>A0A8X7CIE7_9ARAC</name>
<evidence type="ECO:0000313" key="4">
    <source>
        <dbReference type="EMBL" id="GFY66770.1"/>
    </source>
</evidence>
<dbReference type="Proteomes" id="UP000886998">
    <property type="component" value="Unassembled WGS sequence"/>
</dbReference>
<evidence type="ECO:0000256" key="1">
    <source>
        <dbReference type="ARBA" id="ARBA00022729"/>
    </source>
</evidence>
<organism evidence="4 5">
    <name type="scientific">Trichonephila inaurata madagascariensis</name>
    <dbReference type="NCBI Taxonomy" id="2747483"/>
    <lineage>
        <taxon>Eukaryota</taxon>
        <taxon>Metazoa</taxon>
        <taxon>Ecdysozoa</taxon>
        <taxon>Arthropoda</taxon>
        <taxon>Chelicerata</taxon>
        <taxon>Arachnida</taxon>
        <taxon>Araneae</taxon>
        <taxon>Araneomorphae</taxon>
        <taxon>Entelegynae</taxon>
        <taxon>Araneoidea</taxon>
        <taxon>Nephilidae</taxon>
        <taxon>Trichonephila</taxon>
        <taxon>Trichonephila inaurata</taxon>
    </lineage>
</organism>
<evidence type="ECO:0000259" key="3">
    <source>
        <dbReference type="PROSITE" id="PS51041"/>
    </source>
</evidence>
<dbReference type="Pfam" id="PF07546">
    <property type="entry name" value="EMI"/>
    <property type="match status" value="1"/>
</dbReference>
<sequence length="94" mass="11073">MTAVSSVRLTEEGVCSALRKVKVTKMVSYMASYERRYTTWCFSLPPRCTRYRTDYTRKYKIVTEDLMQTEFSCCLGYKLHGAVCKRAFYLYSPF</sequence>
<evidence type="ECO:0000256" key="2">
    <source>
        <dbReference type="ARBA" id="ARBA00023157"/>
    </source>
</evidence>
<dbReference type="InterPro" id="IPR011489">
    <property type="entry name" value="EMI_domain"/>
</dbReference>